<comment type="caution">
    <text evidence="2">The sequence shown here is derived from an EMBL/GenBank/DDBJ whole genome shotgun (WGS) entry which is preliminary data.</text>
</comment>
<dbReference type="Proteomes" id="UP000245060">
    <property type="component" value="Unassembled WGS sequence"/>
</dbReference>
<sequence length="451" mass="49968">MGQIITSVRVAGNRVTIGGLPPGPRLPVSVQTAAWIASPWRFMERSAARYGDTFTLRLAGEGTWVMVSHPDAVKQVFTGPPELLQAGEANRILLPVVGANSVLLLDGNAHREQRQLLVPPFRGTHLRSYADTMTAIAETEIARWPRGEPVQVHPRIQALTLEVILRAVFGLSDGAHHPLRAELVRMLTTTVGTPGRLLLLVLSPQRIRSALTRKLLSGVDRLLYAEIGDRRRADDLDERTDVLSVLLRARNADGQPLSDVEIRDELMTLLLAGHESTATALASAVEWVVRHPDVQSRLIEEIQAGRHEFIDAVVKETLRLRPVFSLVARRLKAPMEIGGAPLPAGVTVVPSIYLMHRRPEIYPDPQRFRPERFLEEHGGMYAWIPYGGGVRRCLGATFAQGEMRAVLAALFGGYRVRPVDENAERDRGATVALGLRPVPVPRRLQLWIEPR</sequence>
<dbReference type="Pfam" id="PF00067">
    <property type="entry name" value="p450"/>
    <property type="match status" value="1"/>
</dbReference>
<dbReference type="InterPro" id="IPR036396">
    <property type="entry name" value="Cyt_P450_sf"/>
</dbReference>
<evidence type="ECO:0000313" key="3">
    <source>
        <dbReference type="Proteomes" id="UP000245060"/>
    </source>
</evidence>
<dbReference type="InterPro" id="IPR001128">
    <property type="entry name" value="Cyt_P450"/>
</dbReference>
<comment type="similarity">
    <text evidence="1">Belongs to the cytochrome P450 family.</text>
</comment>
<reference evidence="3" key="1">
    <citation type="submission" date="2018-04" db="EMBL/GenBank/DDBJ databases">
        <title>Draft genome sequence of Mycobacterium montefiorense isolated from Japanese black salamander.</title>
        <authorList>
            <person name="Fukano H."/>
            <person name="Yoshida M."/>
            <person name="Shimizu A."/>
            <person name="Iwao H."/>
            <person name="Kurata O."/>
            <person name="Katayama Y."/>
            <person name="Omatsu T."/>
            <person name="Mizutani T."/>
            <person name="Wada S."/>
            <person name="Hoshino Y."/>
        </authorList>
    </citation>
    <scope>NUCLEOTIDE SEQUENCE [LARGE SCALE GENOMIC DNA]</scope>
    <source>
        <strain evidence="3">BS</strain>
    </source>
</reference>
<dbReference type="Gene3D" id="1.10.630.10">
    <property type="entry name" value="Cytochrome P450"/>
    <property type="match status" value="1"/>
</dbReference>
<keyword evidence="3" id="KW-1185">Reference proteome</keyword>
<dbReference type="PANTHER" id="PTHR24305">
    <property type="entry name" value="CYTOCHROME P450"/>
    <property type="match status" value="1"/>
</dbReference>
<dbReference type="InterPro" id="IPR002401">
    <property type="entry name" value="Cyt_P450_E_grp-I"/>
</dbReference>
<protein>
    <submittedName>
        <fullName evidence="2">Cytochrome P450</fullName>
    </submittedName>
</protein>
<dbReference type="PRINTS" id="PR00385">
    <property type="entry name" value="P450"/>
</dbReference>
<name>A0ABQ0NPC3_9MYCO</name>
<dbReference type="EMBL" id="BFCH01000018">
    <property type="protein sequence ID" value="GBG38694.1"/>
    <property type="molecule type" value="Genomic_DNA"/>
</dbReference>
<evidence type="ECO:0000313" key="2">
    <source>
        <dbReference type="EMBL" id="GBG38694.1"/>
    </source>
</evidence>
<accession>A0ABQ0NPC3</accession>
<dbReference type="PANTHER" id="PTHR24305:SF166">
    <property type="entry name" value="CYTOCHROME P450 12A4, MITOCHONDRIAL-RELATED"/>
    <property type="match status" value="1"/>
</dbReference>
<dbReference type="PRINTS" id="PR00463">
    <property type="entry name" value="EP450I"/>
</dbReference>
<organism evidence="2 3">
    <name type="scientific">Mycobacterium montefiorense</name>
    <dbReference type="NCBI Taxonomy" id="154654"/>
    <lineage>
        <taxon>Bacteria</taxon>
        <taxon>Bacillati</taxon>
        <taxon>Actinomycetota</taxon>
        <taxon>Actinomycetes</taxon>
        <taxon>Mycobacteriales</taxon>
        <taxon>Mycobacteriaceae</taxon>
        <taxon>Mycobacterium</taxon>
        <taxon>Mycobacterium simiae complex</taxon>
    </lineage>
</organism>
<dbReference type="InterPro" id="IPR050121">
    <property type="entry name" value="Cytochrome_P450_monoxygenase"/>
</dbReference>
<dbReference type="SUPFAM" id="SSF48264">
    <property type="entry name" value="Cytochrome P450"/>
    <property type="match status" value="1"/>
</dbReference>
<evidence type="ECO:0000256" key="1">
    <source>
        <dbReference type="ARBA" id="ARBA00010617"/>
    </source>
</evidence>
<dbReference type="CDD" id="cd11053">
    <property type="entry name" value="CYP110-like"/>
    <property type="match status" value="1"/>
</dbReference>
<gene>
    <name evidence="2" type="ORF">MmonteBS_30660</name>
</gene>
<proteinExistence type="inferred from homology"/>